<proteinExistence type="predicted"/>
<name>A0ACA9M1W9_9GLOM</name>
<gene>
    <name evidence="1" type="ORF">ACOLOM_LOCUS5286</name>
</gene>
<accession>A0ACA9M1W9</accession>
<evidence type="ECO:0000313" key="1">
    <source>
        <dbReference type="EMBL" id="CAG8562342.1"/>
    </source>
</evidence>
<sequence>MYTDLEEITLLSRPSQLIYTAIFSPPFLVCKRGSIQHLKNTLAHISGRLQSIPDGPVILAGHSMGGLLVAEAATDSRPVARRIIGLLAFDTPYLGMHPHVVISGIASLFQKKEDEEKKEMQQKGQTDAPGTHRPPAPSAQGLAAEQDINDNDAVNFVKPQDAFASGTTSPNPTSATSDISHEQQISALLPPSRPNSPPQSPSHSALLSPSDAASSSHSKTSATSWLTSATSFFKKHADDPFVRFLTKHSDAPVSAVSRWVVEHFEFGFAMFDYAELIDRYHRLEKWDGDWVNYWSVTPGEDAAKMKRETNPSTVFENEFQMAMRKASQKEAKRKEKETAKAAEQEQKQRIKKEQEDEKRRRKEEEAQEKERKKAAEAIEKEKRKKEEVERKEKAAAEKEKSKLKKQKKEEDGEQAETSQAKEPNAPSEYLAPPQVVIEESDDEDDARSMNSYRTAQETVLVADSRTEDGSKSSPHSPMHSAPASPPLSKASSHSLVASPALSKSSSQLALASPALSKTSSRPPTPPNPNAAYHFITLPGKYHGGNRRRWLKVRIEGVEDEVAAHCGLFIRNQNLQYDAFVARVGELVKSWVL</sequence>
<dbReference type="Proteomes" id="UP000789525">
    <property type="component" value="Unassembled WGS sequence"/>
</dbReference>
<organism evidence="1 2">
    <name type="scientific">Acaulospora colombiana</name>
    <dbReference type="NCBI Taxonomy" id="27376"/>
    <lineage>
        <taxon>Eukaryota</taxon>
        <taxon>Fungi</taxon>
        <taxon>Fungi incertae sedis</taxon>
        <taxon>Mucoromycota</taxon>
        <taxon>Glomeromycotina</taxon>
        <taxon>Glomeromycetes</taxon>
        <taxon>Diversisporales</taxon>
        <taxon>Acaulosporaceae</taxon>
        <taxon>Acaulospora</taxon>
    </lineage>
</organism>
<evidence type="ECO:0000313" key="2">
    <source>
        <dbReference type="Proteomes" id="UP000789525"/>
    </source>
</evidence>
<protein>
    <submittedName>
        <fullName evidence="1">6804_t:CDS:1</fullName>
    </submittedName>
</protein>
<keyword evidence="2" id="KW-1185">Reference proteome</keyword>
<comment type="caution">
    <text evidence="1">The sequence shown here is derived from an EMBL/GenBank/DDBJ whole genome shotgun (WGS) entry which is preliminary data.</text>
</comment>
<reference evidence="1" key="1">
    <citation type="submission" date="2021-06" db="EMBL/GenBank/DDBJ databases">
        <authorList>
            <person name="Kallberg Y."/>
            <person name="Tangrot J."/>
            <person name="Rosling A."/>
        </authorList>
    </citation>
    <scope>NUCLEOTIDE SEQUENCE</scope>
    <source>
        <strain evidence="1">CL356</strain>
    </source>
</reference>
<dbReference type="EMBL" id="CAJVPT010009498">
    <property type="protein sequence ID" value="CAG8562342.1"/>
    <property type="molecule type" value="Genomic_DNA"/>
</dbReference>